<evidence type="ECO:0000313" key="3">
    <source>
        <dbReference type="Proteomes" id="UP000789759"/>
    </source>
</evidence>
<keyword evidence="3" id="KW-1185">Reference proteome</keyword>
<sequence>NLLNYNADLLDATSGEGVFDMELSHYQEVSSDTLTKLIKEKQLIT</sequence>
<dbReference type="InterPro" id="IPR035647">
    <property type="entry name" value="EFG_III/V"/>
</dbReference>
<comment type="caution">
    <text evidence="2">The sequence shown here is derived from an EMBL/GenBank/DDBJ whole genome shotgun (WGS) entry which is preliminary data.</text>
</comment>
<organism evidence="2 3">
    <name type="scientific">Cetraspora pellucida</name>
    <dbReference type="NCBI Taxonomy" id="1433469"/>
    <lineage>
        <taxon>Eukaryota</taxon>
        <taxon>Fungi</taxon>
        <taxon>Fungi incertae sedis</taxon>
        <taxon>Mucoromycota</taxon>
        <taxon>Glomeromycotina</taxon>
        <taxon>Glomeromycetes</taxon>
        <taxon>Diversisporales</taxon>
        <taxon>Gigasporaceae</taxon>
        <taxon>Cetraspora</taxon>
    </lineage>
</organism>
<dbReference type="Pfam" id="PF00679">
    <property type="entry name" value="EFG_C"/>
    <property type="match status" value="1"/>
</dbReference>
<reference evidence="2" key="1">
    <citation type="submission" date="2021-06" db="EMBL/GenBank/DDBJ databases">
        <authorList>
            <person name="Kallberg Y."/>
            <person name="Tangrot J."/>
            <person name="Rosling A."/>
        </authorList>
    </citation>
    <scope>NUCLEOTIDE SEQUENCE</scope>
    <source>
        <strain evidence="2">FL966</strain>
    </source>
</reference>
<accession>A0A9N9KHK6</accession>
<name>A0A9N9KHK6_9GLOM</name>
<dbReference type="EMBL" id="CAJVQA010074039">
    <property type="protein sequence ID" value="CAG8834660.1"/>
    <property type="molecule type" value="Genomic_DNA"/>
</dbReference>
<evidence type="ECO:0000259" key="1">
    <source>
        <dbReference type="Pfam" id="PF00679"/>
    </source>
</evidence>
<dbReference type="Proteomes" id="UP000789759">
    <property type="component" value="Unassembled WGS sequence"/>
</dbReference>
<gene>
    <name evidence="2" type="ORF">CPELLU_LOCUS21142</name>
</gene>
<feature type="non-terminal residue" evidence="2">
    <location>
        <position position="1"/>
    </location>
</feature>
<protein>
    <submittedName>
        <fullName evidence="2">23652_t:CDS:1</fullName>
    </submittedName>
</protein>
<dbReference type="InterPro" id="IPR000640">
    <property type="entry name" value="EFG_V-like"/>
</dbReference>
<dbReference type="AlphaFoldDB" id="A0A9N9KHK6"/>
<dbReference type="Gene3D" id="3.30.70.240">
    <property type="match status" value="1"/>
</dbReference>
<proteinExistence type="predicted"/>
<feature type="domain" description="Elongation factor EFG" evidence="1">
    <location>
        <begin position="2"/>
        <end position="35"/>
    </location>
</feature>
<evidence type="ECO:0000313" key="2">
    <source>
        <dbReference type="EMBL" id="CAG8834660.1"/>
    </source>
</evidence>
<dbReference type="SUPFAM" id="SSF54980">
    <property type="entry name" value="EF-G C-terminal domain-like"/>
    <property type="match status" value="1"/>
</dbReference>